<evidence type="ECO:0000313" key="3">
    <source>
        <dbReference type="Proteomes" id="UP000479190"/>
    </source>
</evidence>
<feature type="compositionally biased region" description="Basic and acidic residues" evidence="1">
    <location>
        <begin position="449"/>
        <end position="460"/>
    </location>
</feature>
<feature type="compositionally biased region" description="Low complexity" evidence="1">
    <location>
        <begin position="82"/>
        <end position="91"/>
    </location>
</feature>
<feature type="compositionally biased region" description="Pro residues" evidence="1">
    <location>
        <begin position="99"/>
        <end position="111"/>
    </location>
</feature>
<sequence length="460" mass="49120">MSVSADEPPVYEAPPNYDEVIKLGMENETAAARRKRARRTPSGGRRSRSVPSQCSCEFESHLTINAYEGPSNGNLGSDAPQSASSSSSTTAILPAGSESPPPPYVTPPKPASPIFQSDDNPQPGPSKGGLSSRVASSSPSLRSEANCRGTCRHRLERRNSSVSLPAASREASNERLEQDDDDDDDDNDIDLLQQQQQQQQRIETSENVLGAYNASSTSSSTSPAAPADACAAPQLPRSSAASACTSTECAASCYSAGVDTRIEAPVLMVGRGRGPPTPANVDASRVEGCLCEGACGCASLKRTRALLRSVGASKTIDHESAAAAPTTMTRTLTSPNVSAVTQAQRLRRQLFFAADDKNQADETTNILNRAPSSSSSTCLKKNYASCDLDNLYESIKVLDTYLAKRTATSQDRLGQLAKRRRSMAAMLFDDDLRQPSEDDGVFSTPMTMSRRESRDNEPRP</sequence>
<organism evidence="2 3">
    <name type="scientific">Trichogramma brassicae</name>
    <dbReference type="NCBI Taxonomy" id="86971"/>
    <lineage>
        <taxon>Eukaryota</taxon>
        <taxon>Metazoa</taxon>
        <taxon>Ecdysozoa</taxon>
        <taxon>Arthropoda</taxon>
        <taxon>Hexapoda</taxon>
        <taxon>Insecta</taxon>
        <taxon>Pterygota</taxon>
        <taxon>Neoptera</taxon>
        <taxon>Endopterygota</taxon>
        <taxon>Hymenoptera</taxon>
        <taxon>Apocrita</taxon>
        <taxon>Proctotrupomorpha</taxon>
        <taxon>Chalcidoidea</taxon>
        <taxon>Trichogrammatidae</taxon>
        <taxon>Trichogramma</taxon>
    </lineage>
</organism>
<feature type="compositionally biased region" description="Low complexity" evidence="1">
    <location>
        <begin position="40"/>
        <end position="52"/>
    </location>
</feature>
<feature type="region of interest" description="Disordered" evidence="1">
    <location>
        <begin position="1"/>
        <end position="188"/>
    </location>
</feature>
<feature type="compositionally biased region" description="Low complexity" evidence="1">
    <location>
        <begin position="128"/>
        <end position="143"/>
    </location>
</feature>
<dbReference type="EMBL" id="CADCXV010000928">
    <property type="protein sequence ID" value="CAB0038837.1"/>
    <property type="molecule type" value="Genomic_DNA"/>
</dbReference>
<gene>
    <name evidence="2" type="ORF">TBRA_LOCUS10604</name>
</gene>
<feature type="compositionally biased region" description="Acidic residues" evidence="1">
    <location>
        <begin position="177"/>
        <end position="188"/>
    </location>
</feature>
<reference evidence="2 3" key="1">
    <citation type="submission" date="2020-02" db="EMBL/GenBank/DDBJ databases">
        <authorList>
            <person name="Ferguson B K."/>
        </authorList>
    </citation>
    <scope>NUCLEOTIDE SEQUENCE [LARGE SCALE GENOMIC DNA]</scope>
</reference>
<feature type="compositionally biased region" description="Polar residues" evidence="1">
    <location>
        <begin position="71"/>
        <end position="81"/>
    </location>
</feature>
<dbReference type="AlphaFoldDB" id="A0A6H5IPW2"/>
<evidence type="ECO:0000256" key="1">
    <source>
        <dbReference type="SAM" id="MobiDB-lite"/>
    </source>
</evidence>
<protein>
    <submittedName>
        <fullName evidence="2">Uncharacterized protein</fullName>
    </submittedName>
</protein>
<proteinExistence type="predicted"/>
<name>A0A6H5IPW2_9HYME</name>
<dbReference type="Proteomes" id="UP000479190">
    <property type="component" value="Unassembled WGS sequence"/>
</dbReference>
<accession>A0A6H5IPW2</accession>
<evidence type="ECO:0000313" key="2">
    <source>
        <dbReference type="EMBL" id="CAB0038837.1"/>
    </source>
</evidence>
<feature type="region of interest" description="Disordered" evidence="1">
    <location>
        <begin position="427"/>
        <end position="460"/>
    </location>
</feature>
<keyword evidence="3" id="KW-1185">Reference proteome</keyword>